<evidence type="ECO:0000256" key="1">
    <source>
        <dbReference type="SAM" id="MobiDB-lite"/>
    </source>
</evidence>
<sequence>MMKDDGSHRMGSAMHSPSPQMGQAHQMPDGMKHCSEMHGPAVPEKPQQPRQ</sequence>
<feature type="region of interest" description="Disordered" evidence="1">
    <location>
        <begin position="1"/>
        <end position="51"/>
    </location>
</feature>
<accession>T0GNA5</accession>
<reference evidence="2 3" key="1">
    <citation type="journal article" date="2013" name="Genome Announc.">
        <title>Draft Genome Sequence of a Hexachlorocyclohexane-Degrading Bacterium, Sphingobium baderi Strain LL03T.</title>
        <authorList>
            <person name="Kaur J."/>
            <person name="Verma H."/>
            <person name="Tripathi C."/>
            <person name="Khurana J.P."/>
            <person name="Lal R."/>
        </authorList>
    </citation>
    <scope>NUCLEOTIDE SEQUENCE [LARGE SCALE GENOMIC DNA]</scope>
    <source>
        <strain evidence="2 3">LL03</strain>
    </source>
</reference>
<dbReference type="RefSeq" id="WP_021244743.1">
    <property type="nucleotide sequence ID" value="NZ_ATIB01000050.1"/>
</dbReference>
<dbReference type="AlphaFoldDB" id="T0GNA5"/>
<dbReference type="Proteomes" id="UP000015524">
    <property type="component" value="Unassembled WGS sequence"/>
</dbReference>
<comment type="caution">
    <text evidence="2">The sequence shown here is derived from an EMBL/GenBank/DDBJ whole genome shotgun (WGS) entry which is preliminary data.</text>
</comment>
<keyword evidence="3" id="KW-1185">Reference proteome</keyword>
<organism evidence="2 3">
    <name type="scientific">Sphingobium baderi LL03</name>
    <dbReference type="NCBI Taxonomy" id="1114964"/>
    <lineage>
        <taxon>Bacteria</taxon>
        <taxon>Pseudomonadati</taxon>
        <taxon>Pseudomonadota</taxon>
        <taxon>Alphaproteobacteria</taxon>
        <taxon>Sphingomonadales</taxon>
        <taxon>Sphingomonadaceae</taxon>
        <taxon>Sphingobium</taxon>
    </lineage>
</organism>
<protein>
    <submittedName>
        <fullName evidence="2">Uncharacterized protein</fullName>
    </submittedName>
</protein>
<name>T0GNA5_9SPHN</name>
<proteinExistence type="predicted"/>
<dbReference type="PATRIC" id="fig|1114964.3.peg.1785"/>
<evidence type="ECO:0000313" key="3">
    <source>
        <dbReference type="Proteomes" id="UP000015524"/>
    </source>
</evidence>
<gene>
    <name evidence="2" type="ORF">L485_09135</name>
</gene>
<evidence type="ECO:0000313" key="2">
    <source>
        <dbReference type="EMBL" id="EQB02167.1"/>
    </source>
</evidence>
<dbReference type="EMBL" id="ATIB01000050">
    <property type="protein sequence ID" value="EQB02167.1"/>
    <property type="molecule type" value="Genomic_DNA"/>
</dbReference>